<keyword evidence="7" id="KW-1185">Reference proteome</keyword>
<keyword evidence="2" id="KW-0285">Flavoprotein</keyword>
<dbReference type="PANTHER" id="PTHR33798">
    <property type="entry name" value="FLAVOPROTEIN OXYGENASE"/>
    <property type="match status" value="1"/>
</dbReference>
<proteinExistence type="inferred from homology"/>
<comment type="cofactor">
    <cofactor evidence="1">
        <name>FMN</name>
        <dbReference type="ChEBI" id="CHEBI:58210"/>
    </cofactor>
</comment>
<evidence type="ECO:0000313" key="7">
    <source>
        <dbReference type="Proteomes" id="UP001409291"/>
    </source>
</evidence>
<dbReference type="RefSeq" id="WP_346582851.1">
    <property type="nucleotide sequence ID" value="NZ_JBDJNQ010000013.1"/>
</dbReference>
<dbReference type="SUPFAM" id="SSF50475">
    <property type="entry name" value="FMN-binding split barrel"/>
    <property type="match status" value="1"/>
</dbReference>
<evidence type="ECO:0000256" key="3">
    <source>
        <dbReference type="ARBA" id="ARBA00022643"/>
    </source>
</evidence>
<organism evidence="6 7">
    <name type="scientific">Sphingobacterium kitahiroshimense</name>
    <dbReference type="NCBI Taxonomy" id="470446"/>
    <lineage>
        <taxon>Bacteria</taxon>
        <taxon>Pseudomonadati</taxon>
        <taxon>Bacteroidota</taxon>
        <taxon>Sphingobacteriia</taxon>
        <taxon>Sphingobacteriales</taxon>
        <taxon>Sphingobacteriaceae</taxon>
        <taxon>Sphingobacterium</taxon>
    </lineage>
</organism>
<dbReference type="PANTHER" id="PTHR33798:SF5">
    <property type="entry name" value="FLAVIN REDUCTASE LIKE DOMAIN-CONTAINING PROTEIN"/>
    <property type="match status" value="1"/>
</dbReference>
<reference evidence="6 7" key="1">
    <citation type="submission" date="2024-04" db="EMBL/GenBank/DDBJ databases">
        <title>WGS of bacteria from Torrens River.</title>
        <authorList>
            <person name="Wyrsch E.R."/>
            <person name="Drigo B."/>
        </authorList>
    </citation>
    <scope>NUCLEOTIDE SEQUENCE [LARGE SCALE GENOMIC DNA]</scope>
    <source>
        <strain evidence="6 7">TWI391</strain>
    </source>
</reference>
<gene>
    <name evidence="6" type="ORF">ABE541_22195</name>
</gene>
<dbReference type="Pfam" id="PF01613">
    <property type="entry name" value="Flavin_Reduct"/>
    <property type="match status" value="1"/>
</dbReference>
<dbReference type="EMBL" id="JBDJNQ010000013">
    <property type="protein sequence ID" value="MEN5379995.1"/>
    <property type="molecule type" value="Genomic_DNA"/>
</dbReference>
<comment type="caution">
    <text evidence="6">The sequence shown here is derived from an EMBL/GenBank/DDBJ whole genome shotgun (WGS) entry which is preliminary data.</text>
</comment>
<keyword evidence="3" id="KW-0288">FMN</keyword>
<evidence type="ECO:0000256" key="2">
    <source>
        <dbReference type="ARBA" id="ARBA00022630"/>
    </source>
</evidence>
<feature type="domain" description="Flavin reductase like" evidence="5">
    <location>
        <begin position="29"/>
        <end position="164"/>
    </location>
</feature>
<dbReference type="Gene3D" id="2.30.110.10">
    <property type="entry name" value="Electron Transport, Fmn-binding Protein, Chain A"/>
    <property type="match status" value="1"/>
</dbReference>
<dbReference type="InterPro" id="IPR002563">
    <property type="entry name" value="Flavin_Rdtase-like_dom"/>
</dbReference>
<accession>A0ABV0BZ00</accession>
<evidence type="ECO:0000259" key="5">
    <source>
        <dbReference type="Pfam" id="PF01613"/>
    </source>
</evidence>
<comment type="similarity">
    <text evidence="4">Belongs to the flavoredoxin family.</text>
</comment>
<evidence type="ECO:0000256" key="4">
    <source>
        <dbReference type="ARBA" id="ARBA00038054"/>
    </source>
</evidence>
<protein>
    <submittedName>
        <fullName evidence="6">Flavin reductase</fullName>
    </submittedName>
</protein>
<dbReference type="InterPro" id="IPR012349">
    <property type="entry name" value="Split_barrel_FMN-bd"/>
</dbReference>
<name>A0ABV0BZ00_9SPHI</name>
<evidence type="ECO:0000313" key="6">
    <source>
        <dbReference type="EMBL" id="MEN5379995.1"/>
    </source>
</evidence>
<sequence length="212" mass="23685">MITIKRNQIDEMEKFYRISLINSLIGFKPVNLLGSCNIDGSPNLSIISSAFHLGANPPLIGLVMRPQREHNDTLKNIQATGQYTLNNVLPDWYKQAHQTSASYASKISEFEKCNFKELYTDGFKAPFVRESTVRIGLELREIMDVPLNGTTIVIGEIVQILLDDLIIEEDGTVDHVKAGSMAVAGLDRYFIPEFVGRLSYAKPGIAIQKINK</sequence>
<evidence type="ECO:0000256" key="1">
    <source>
        <dbReference type="ARBA" id="ARBA00001917"/>
    </source>
</evidence>
<dbReference type="Proteomes" id="UP001409291">
    <property type="component" value="Unassembled WGS sequence"/>
</dbReference>